<protein>
    <submittedName>
        <fullName evidence="1">Uncharacterized protein</fullName>
    </submittedName>
</protein>
<accession>A0A9W9ZPG8</accession>
<evidence type="ECO:0000313" key="2">
    <source>
        <dbReference type="Proteomes" id="UP001163046"/>
    </source>
</evidence>
<dbReference type="Proteomes" id="UP001163046">
    <property type="component" value="Unassembled WGS sequence"/>
</dbReference>
<reference evidence="1" key="1">
    <citation type="submission" date="2023-01" db="EMBL/GenBank/DDBJ databases">
        <title>Genome assembly of the deep-sea coral Lophelia pertusa.</title>
        <authorList>
            <person name="Herrera S."/>
            <person name="Cordes E."/>
        </authorList>
    </citation>
    <scope>NUCLEOTIDE SEQUENCE</scope>
    <source>
        <strain evidence="1">USNM1676648</strain>
        <tissue evidence="1">Polyp</tissue>
    </source>
</reference>
<dbReference type="OrthoDB" id="1394818at2759"/>
<evidence type="ECO:0000313" key="1">
    <source>
        <dbReference type="EMBL" id="KAJ7385492.1"/>
    </source>
</evidence>
<name>A0A9W9ZPG8_9CNID</name>
<proteinExistence type="predicted"/>
<dbReference type="EMBL" id="MU825880">
    <property type="protein sequence ID" value="KAJ7385492.1"/>
    <property type="molecule type" value="Genomic_DNA"/>
</dbReference>
<dbReference type="PANTHER" id="PTHR24109:SF3">
    <property type="entry name" value="LEUCINE-RICH REPEAT-CONTAINING PROTEIN 31"/>
    <property type="match status" value="1"/>
</dbReference>
<dbReference type="Gene3D" id="3.80.10.10">
    <property type="entry name" value="Ribonuclease Inhibitor"/>
    <property type="match status" value="3"/>
</dbReference>
<dbReference type="AlphaFoldDB" id="A0A9W9ZPG8"/>
<dbReference type="PANTHER" id="PTHR24109">
    <property type="entry name" value="LEUCINE-RICH REPEAT-CONTAINING PROTEIN 31"/>
    <property type="match status" value="1"/>
</dbReference>
<dbReference type="SUPFAM" id="SSF52047">
    <property type="entry name" value="RNI-like"/>
    <property type="match status" value="2"/>
</dbReference>
<keyword evidence="2" id="KW-1185">Reference proteome</keyword>
<sequence length="609" mass="67295">MWCDEHFRLFTEATDICVQSPSASLCSEQSCLKFLTSLECRYCGRNETRKARALGGLIRNCKHLKMIEVVRCDDSILCALLAQVVNLSKCSLKIGLDQWHDCRLTSAGAVRLAKLLPRFNISDIHLNLINCCAAAVDTLVSSITHKTLKQLELSGIRLTPAVAVALGQSLPELSSLVTLKLTGAGGSNVQGKEMEALFGGFNKILPLDKLTFSGFSVISCLAPLTKSFRFFPNLRILDLEELNMDERNLCDLLESLRFIPNLKELRVPGKPLSHAHCCTAEVNTAAGFTHKTLERLVLKGISLTPAVATTLGRLLPEMSSLVTLQLTGANGSIVQFEEMAALFGGFSKTLPLCNLTFSGFSVISCLAPLTKSLRFFPNLRELYLGKLNMNEHNLCHLLENLRFIPNLRILNVHGKPLSHAHCCTAEVNTAAGFTHKTLERLVLSGISLTPAVAATLGRSLPEMSSLHALHLTGADGSILQAEEMEALFRGFNKTFPLYKLCFTDFRARGCLAPLTKSLRFFPNLDELYLCRLNMDEPDLRGLLESFPFIRNLEILNLSDNSLDHAVTSIVPHVIRLPKLGRLKINQTGSEEDLNYVREIIKQAKPHVEF</sequence>
<dbReference type="InterPro" id="IPR042419">
    <property type="entry name" value="LRC31"/>
</dbReference>
<comment type="caution">
    <text evidence="1">The sequence shown here is derived from an EMBL/GenBank/DDBJ whole genome shotgun (WGS) entry which is preliminary data.</text>
</comment>
<organism evidence="1 2">
    <name type="scientific">Desmophyllum pertusum</name>
    <dbReference type="NCBI Taxonomy" id="174260"/>
    <lineage>
        <taxon>Eukaryota</taxon>
        <taxon>Metazoa</taxon>
        <taxon>Cnidaria</taxon>
        <taxon>Anthozoa</taxon>
        <taxon>Hexacorallia</taxon>
        <taxon>Scleractinia</taxon>
        <taxon>Caryophylliina</taxon>
        <taxon>Caryophylliidae</taxon>
        <taxon>Desmophyllum</taxon>
    </lineage>
</organism>
<dbReference type="InterPro" id="IPR032675">
    <property type="entry name" value="LRR_dom_sf"/>
</dbReference>
<gene>
    <name evidence="1" type="ORF">OS493_015062</name>
</gene>